<comment type="caution">
    <text evidence="19">The sequence shown here is derived from an EMBL/GenBank/DDBJ whole genome shotgun (WGS) entry which is preliminary data.</text>
</comment>
<keyword evidence="4" id="KW-1003">Cell membrane</keyword>
<dbReference type="GO" id="GO:0006883">
    <property type="term" value="P:intracellular sodium ion homeostasis"/>
    <property type="evidence" value="ECO:0007669"/>
    <property type="project" value="TreeGrafter"/>
</dbReference>
<keyword evidence="7 18" id="KW-0812">Transmembrane</keyword>
<keyword evidence="15" id="KW-0325">Glycoprotein</keyword>
<dbReference type="Gene3D" id="2.60.40.1660">
    <property type="entry name" value="Na, k-atpase alpha subunit"/>
    <property type="match status" value="1"/>
</dbReference>
<dbReference type="AlphaFoldDB" id="A0AAW1TNT2"/>
<organism evidence="19 20">
    <name type="scientific">Henosepilachna vigintioctopunctata</name>
    <dbReference type="NCBI Taxonomy" id="420089"/>
    <lineage>
        <taxon>Eukaryota</taxon>
        <taxon>Metazoa</taxon>
        <taxon>Ecdysozoa</taxon>
        <taxon>Arthropoda</taxon>
        <taxon>Hexapoda</taxon>
        <taxon>Insecta</taxon>
        <taxon>Pterygota</taxon>
        <taxon>Neoptera</taxon>
        <taxon>Endopterygota</taxon>
        <taxon>Coleoptera</taxon>
        <taxon>Polyphaga</taxon>
        <taxon>Cucujiformia</taxon>
        <taxon>Coccinelloidea</taxon>
        <taxon>Coccinellidae</taxon>
        <taxon>Epilachninae</taxon>
        <taxon>Epilachnini</taxon>
        <taxon>Henosepilachna</taxon>
    </lineage>
</organism>
<dbReference type="FunFam" id="2.60.40.1660:FF:000004">
    <property type="entry name" value="sodium/potassium-transporting ATPase subunit beta-2"/>
    <property type="match status" value="1"/>
</dbReference>
<dbReference type="GO" id="GO:1990573">
    <property type="term" value="P:potassium ion import across plasma membrane"/>
    <property type="evidence" value="ECO:0007669"/>
    <property type="project" value="TreeGrafter"/>
</dbReference>
<dbReference type="PANTHER" id="PTHR11523">
    <property type="entry name" value="SODIUM/POTASSIUM-DEPENDENT ATPASE BETA SUBUNIT"/>
    <property type="match status" value="1"/>
</dbReference>
<evidence type="ECO:0000256" key="16">
    <source>
        <dbReference type="ARBA" id="ARBA00023201"/>
    </source>
</evidence>
<dbReference type="GO" id="GO:0036376">
    <property type="term" value="P:sodium ion export across plasma membrane"/>
    <property type="evidence" value="ECO:0007669"/>
    <property type="project" value="TreeGrafter"/>
</dbReference>
<accession>A0AAW1TNT2</accession>
<evidence type="ECO:0000256" key="13">
    <source>
        <dbReference type="ARBA" id="ARBA00023136"/>
    </source>
</evidence>
<keyword evidence="16" id="KW-0739">Sodium transport</keyword>
<evidence type="ECO:0000256" key="10">
    <source>
        <dbReference type="ARBA" id="ARBA00022989"/>
    </source>
</evidence>
<keyword evidence="6" id="KW-0740">Sodium/potassium transport</keyword>
<evidence type="ECO:0000256" key="7">
    <source>
        <dbReference type="ARBA" id="ARBA00022692"/>
    </source>
</evidence>
<reference evidence="19 20" key="1">
    <citation type="submission" date="2023-03" db="EMBL/GenBank/DDBJ databases">
        <title>Genome insight into feeding habits of ladybird beetles.</title>
        <authorList>
            <person name="Li H.-S."/>
            <person name="Huang Y.-H."/>
            <person name="Pang H."/>
        </authorList>
    </citation>
    <scope>NUCLEOTIDE SEQUENCE [LARGE SCALE GENOMIC DNA]</scope>
    <source>
        <strain evidence="19">SYSU_2023b</strain>
        <tissue evidence="19">Whole body</tissue>
    </source>
</reference>
<proteinExistence type="inferred from homology"/>
<evidence type="ECO:0000256" key="5">
    <source>
        <dbReference type="ARBA" id="ARBA00022538"/>
    </source>
</evidence>
<evidence type="ECO:0000256" key="8">
    <source>
        <dbReference type="ARBA" id="ARBA00022958"/>
    </source>
</evidence>
<keyword evidence="20" id="KW-1185">Reference proteome</keyword>
<protein>
    <submittedName>
        <fullName evidence="19">Uncharacterized protein</fullName>
    </submittedName>
</protein>
<comment type="subcellular location">
    <subcellularLocation>
        <location evidence="1">Cell membrane</location>
        <topology evidence="1">Single-pass type II membrane protein</topology>
    </subcellularLocation>
</comment>
<dbReference type="GO" id="GO:0001671">
    <property type="term" value="F:ATPase activator activity"/>
    <property type="evidence" value="ECO:0007669"/>
    <property type="project" value="TreeGrafter"/>
</dbReference>
<dbReference type="Proteomes" id="UP001431783">
    <property type="component" value="Unassembled WGS sequence"/>
</dbReference>
<keyword evidence="13 18" id="KW-0472">Membrane</keyword>
<evidence type="ECO:0000256" key="3">
    <source>
        <dbReference type="ARBA" id="ARBA00022448"/>
    </source>
</evidence>
<evidence type="ECO:0000256" key="4">
    <source>
        <dbReference type="ARBA" id="ARBA00022475"/>
    </source>
</evidence>
<evidence type="ECO:0000256" key="2">
    <source>
        <dbReference type="ARBA" id="ARBA00005876"/>
    </source>
</evidence>
<comment type="function">
    <text evidence="17">This is the non-catalytic component of the active enzyme, which catalyzes the hydrolysis of ATP coupled with the exchange of Na(+) and K(+) ions across the plasma membrane. The beta subunit regulates, through assembly of alpha/beta heterodimers, the number of sodium pumps transported to the plasma membrane.</text>
</comment>
<sequence>MAEEKQKESENCEFEFHKPVERSGWESFTRAIYNSDEGQFFGRTPKNWAQLIIFYIIFYICLAGLFAGCLTVFYLTIDEKVPKLQQTDGLIGDNPGMGLRPNSDLEIEGNFIYFNGKNETQANKWIKRLNNFMRPYIAPVPGNNSIHCSFYRRPIGNEICKVDINLFEDCAPKDLYGYRTASPCVYLKLNKIYGWEPETHLLPTDDMPSDLKQRITSLPQLNRTQVWVSCNGLTSQDRQFIQGFEYYPSGFPSYFFPFTNSDNYLSPLVAVKIIYPKANVLIGIECRAWAKNIRYRGGTLDRMGSIQFYIQRDYFMVPLQ</sequence>
<evidence type="ECO:0000256" key="11">
    <source>
        <dbReference type="ARBA" id="ARBA00023053"/>
    </source>
</evidence>
<keyword evidence="12" id="KW-0406">Ion transport</keyword>
<evidence type="ECO:0000256" key="18">
    <source>
        <dbReference type="SAM" id="Phobius"/>
    </source>
</evidence>
<keyword evidence="11" id="KW-0915">Sodium</keyword>
<feature type="transmembrane region" description="Helical" evidence="18">
    <location>
        <begin position="52"/>
        <end position="77"/>
    </location>
</feature>
<keyword evidence="5" id="KW-0633">Potassium transport</keyword>
<evidence type="ECO:0000313" key="19">
    <source>
        <dbReference type="EMBL" id="KAK9870330.1"/>
    </source>
</evidence>
<keyword evidence="9" id="KW-0735">Signal-anchor</keyword>
<keyword evidence="3" id="KW-0813">Transport</keyword>
<dbReference type="GO" id="GO:0030007">
    <property type="term" value="P:intracellular potassium ion homeostasis"/>
    <property type="evidence" value="ECO:0007669"/>
    <property type="project" value="TreeGrafter"/>
</dbReference>
<evidence type="ECO:0000256" key="1">
    <source>
        <dbReference type="ARBA" id="ARBA00004401"/>
    </source>
</evidence>
<name>A0AAW1TNT2_9CUCU</name>
<dbReference type="InterPro" id="IPR000402">
    <property type="entry name" value="Na/K_ATPase_sub_beta"/>
</dbReference>
<gene>
    <name evidence="19" type="ORF">WA026_006415</name>
</gene>
<dbReference type="Pfam" id="PF00287">
    <property type="entry name" value="Na_K-ATPase"/>
    <property type="match status" value="1"/>
</dbReference>
<dbReference type="InterPro" id="IPR038702">
    <property type="entry name" value="Na/K_ATPase_sub_beta_sf"/>
</dbReference>
<dbReference type="EMBL" id="JARQZJ010000002">
    <property type="protein sequence ID" value="KAK9870330.1"/>
    <property type="molecule type" value="Genomic_DNA"/>
</dbReference>
<dbReference type="PANTHER" id="PTHR11523:SF31">
    <property type="entry name" value="AT04468P-RELATED"/>
    <property type="match status" value="1"/>
</dbReference>
<dbReference type="GO" id="GO:0005890">
    <property type="term" value="C:sodium:potassium-exchanging ATPase complex"/>
    <property type="evidence" value="ECO:0007669"/>
    <property type="project" value="InterPro"/>
</dbReference>
<keyword evidence="8" id="KW-0630">Potassium</keyword>
<comment type="similarity">
    <text evidence="2">Belongs to the X(+)/potassium ATPases subunit beta family.</text>
</comment>
<evidence type="ECO:0000256" key="17">
    <source>
        <dbReference type="ARBA" id="ARBA00025540"/>
    </source>
</evidence>
<evidence type="ECO:0000256" key="12">
    <source>
        <dbReference type="ARBA" id="ARBA00023065"/>
    </source>
</evidence>
<evidence type="ECO:0000256" key="15">
    <source>
        <dbReference type="ARBA" id="ARBA00023180"/>
    </source>
</evidence>
<keyword evidence="14" id="KW-1015">Disulfide bond</keyword>
<evidence type="ECO:0000256" key="9">
    <source>
        <dbReference type="ARBA" id="ARBA00022968"/>
    </source>
</evidence>
<keyword evidence="10 18" id="KW-1133">Transmembrane helix</keyword>
<evidence type="ECO:0000256" key="14">
    <source>
        <dbReference type="ARBA" id="ARBA00023157"/>
    </source>
</evidence>
<evidence type="ECO:0000313" key="20">
    <source>
        <dbReference type="Proteomes" id="UP001431783"/>
    </source>
</evidence>
<evidence type="ECO:0000256" key="6">
    <source>
        <dbReference type="ARBA" id="ARBA00022607"/>
    </source>
</evidence>